<protein>
    <recommendedName>
        <fullName evidence="2">LsmAD domain-containing protein</fullName>
    </recommendedName>
</protein>
<dbReference type="InterPro" id="IPR009604">
    <property type="entry name" value="LsmAD_domain"/>
</dbReference>
<dbReference type="Proteomes" id="UP000664132">
    <property type="component" value="Unassembled WGS sequence"/>
</dbReference>
<feature type="compositionally biased region" description="Low complexity" evidence="1">
    <location>
        <begin position="232"/>
        <end position="267"/>
    </location>
</feature>
<feature type="region of interest" description="Disordered" evidence="1">
    <location>
        <begin position="119"/>
        <end position="294"/>
    </location>
</feature>
<feature type="region of interest" description="Disordered" evidence="1">
    <location>
        <begin position="1"/>
        <end position="98"/>
    </location>
</feature>
<feature type="compositionally biased region" description="Basic and acidic residues" evidence="1">
    <location>
        <begin position="127"/>
        <end position="140"/>
    </location>
</feature>
<feature type="compositionally biased region" description="Basic and acidic residues" evidence="1">
    <location>
        <begin position="220"/>
        <end position="230"/>
    </location>
</feature>
<evidence type="ECO:0000256" key="1">
    <source>
        <dbReference type="SAM" id="MobiDB-lite"/>
    </source>
</evidence>
<dbReference type="SMART" id="SM01272">
    <property type="entry name" value="LsmAD"/>
    <property type="match status" value="1"/>
</dbReference>
<dbReference type="OrthoDB" id="2275718at2759"/>
<feature type="compositionally biased region" description="Polar residues" evidence="1">
    <location>
        <begin position="879"/>
        <end position="935"/>
    </location>
</feature>
<dbReference type="InterPro" id="IPR045117">
    <property type="entry name" value="ATXN2-like"/>
</dbReference>
<feature type="compositionally biased region" description="Polar residues" evidence="1">
    <location>
        <begin position="408"/>
        <end position="422"/>
    </location>
</feature>
<evidence type="ECO:0000313" key="3">
    <source>
        <dbReference type="EMBL" id="KAG4421320.1"/>
    </source>
</evidence>
<keyword evidence="4" id="KW-1185">Reference proteome</keyword>
<evidence type="ECO:0000313" key="4">
    <source>
        <dbReference type="Proteomes" id="UP000664132"/>
    </source>
</evidence>
<dbReference type="PANTHER" id="PTHR12854:SF7">
    <property type="entry name" value="ATAXIN-2 HOMOLOG"/>
    <property type="match status" value="1"/>
</dbReference>
<feature type="compositionally biased region" description="Polar residues" evidence="1">
    <location>
        <begin position="10"/>
        <end position="25"/>
    </location>
</feature>
<sequence length="942" mass="101602">MVQPGKKATDTPNGTTKNSQSNMSFQRKDMTGAGKNEGRQNGNASSFRTDTAISGNRSQGERPLQRWVPDGPPDTLGSLESGRMSNSGGGAWDQFEENERRFGVKTDYDENIYTTTINKKHPQYKQRLAEAERKAREIERSAANNSHVAEERIVDNLAGEENGVDEEDKYSGVRRQQDFPPLTSSNNNRYTPPARRAPTGSSTVSGAPVDPAIISSQLARPDKPAADKGKTPAVPAVPAAPAATKTSKAEVSTPPTTTESSVAATPEPKVPAAVAGPSSSSRNASPQVKADGLPNATATVERDVASAFKGFAAQQRKNVEAVRQSRARNDKEIKLNDLKKFADNFKLTTPVPSDLVPIIAKDPAKQKEIQEKARRNAEENKANPSEGVKPIPPPVDMRTAQRPVAATHGTSPANVPSRQNPPRNAGFANQGPYRGTSQAPQPSAQQNRPAPGLGGRLRSLDQNKVGPTPPNPIPAHETRQPPTGPANGDPNFSRRSSGVTSAQGARLNPTIGEFRPNAHAVSFNPNSNPSNVSSPRSAVNAAPPAPITRSLLRRKPIPESERPSFKAKFNSLDHIKTIKPAPEKNWSLTGGLKPAYETPVLWKTALPSDKPESAIHLTYAKMFDMAPFPAHTISPAAPSHAIPQVPHQHQLPFHLQQNVHNPAVRQSPRQAPMNLHGNQMPHGPAQPFNGHDDHRMVPSHSAQSFASPRMQHTQMQYQSPMNQNAQMAYNPQMMPFPNGPPMQQQFRSMSNSHQYMPQPGPMGPIMMPNPNGMFITSQGLPPGVGSAQMFPQGSQGGFMPPTNGMPPQMPGVNGYPSPGRGGAMMMNQGSQQGHQPPPPMYGMNPGMNPGMSPGPQYVNTAQGYNQQPPPNMGMRGYSGPNQFGTSPQQMHQFGPQQHRNNHSNGNYNKNFQSHGQHQNGPANNQIPTGPQARTSEGNEESK</sequence>
<dbReference type="PANTHER" id="PTHR12854">
    <property type="entry name" value="ATAXIN 2-RELATED"/>
    <property type="match status" value="1"/>
</dbReference>
<feature type="compositionally biased region" description="Low complexity" evidence="1">
    <location>
        <begin position="520"/>
        <end position="542"/>
    </location>
</feature>
<dbReference type="GO" id="GO:0010494">
    <property type="term" value="C:cytoplasmic stress granule"/>
    <property type="evidence" value="ECO:0007669"/>
    <property type="project" value="TreeGrafter"/>
</dbReference>
<gene>
    <name evidence="3" type="ORF">IFR04_005503</name>
</gene>
<feature type="region of interest" description="Disordered" evidence="1">
    <location>
        <begin position="356"/>
        <end position="563"/>
    </location>
</feature>
<dbReference type="AlphaFoldDB" id="A0A8H7TGP4"/>
<feature type="region of interest" description="Disordered" evidence="1">
    <location>
        <begin position="861"/>
        <end position="942"/>
    </location>
</feature>
<dbReference type="GO" id="GO:0034063">
    <property type="term" value="P:stress granule assembly"/>
    <property type="evidence" value="ECO:0007669"/>
    <property type="project" value="TreeGrafter"/>
</dbReference>
<name>A0A8H7TGP4_9HELO</name>
<feature type="domain" description="LsmAD" evidence="2">
    <location>
        <begin position="102"/>
        <end position="176"/>
    </location>
</feature>
<organism evidence="3 4">
    <name type="scientific">Cadophora malorum</name>
    <dbReference type="NCBI Taxonomy" id="108018"/>
    <lineage>
        <taxon>Eukaryota</taxon>
        <taxon>Fungi</taxon>
        <taxon>Dikarya</taxon>
        <taxon>Ascomycota</taxon>
        <taxon>Pezizomycotina</taxon>
        <taxon>Leotiomycetes</taxon>
        <taxon>Helotiales</taxon>
        <taxon>Ploettnerulaceae</taxon>
        <taxon>Cadophora</taxon>
    </lineage>
</organism>
<comment type="caution">
    <text evidence="3">The sequence shown here is derived from an EMBL/GenBank/DDBJ whole genome shotgun (WGS) entry which is preliminary data.</text>
</comment>
<accession>A0A8H7TGP4</accession>
<dbReference type="Pfam" id="PF06741">
    <property type="entry name" value="LsmAD"/>
    <property type="match status" value="1"/>
</dbReference>
<dbReference type="GO" id="GO:0003729">
    <property type="term" value="F:mRNA binding"/>
    <property type="evidence" value="ECO:0007669"/>
    <property type="project" value="TreeGrafter"/>
</dbReference>
<evidence type="ECO:0000259" key="2">
    <source>
        <dbReference type="SMART" id="SM01272"/>
    </source>
</evidence>
<reference evidence="3" key="1">
    <citation type="submission" date="2021-02" db="EMBL/GenBank/DDBJ databases">
        <title>Genome sequence Cadophora malorum strain M34.</title>
        <authorList>
            <person name="Stefanovic E."/>
            <person name="Vu D."/>
            <person name="Scully C."/>
            <person name="Dijksterhuis J."/>
            <person name="Roader J."/>
            <person name="Houbraken J."/>
        </authorList>
    </citation>
    <scope>NUCLEOTIDE SEQUENCE</scope>
    <source>
        <strain evidence="3">M34</strain>
    </source>
</reference>
<feature type="compositionally biased region" description="Polar residues" evidence="1">
    <location>
        <begin position="39"/>
        <end position="58"/>
    </location>
</feature>
<dbReference type="EMBL" id="JAFJYH010000067">
    <property type="protein sequence ID" value="KAG4421320.1"/>
    <property type="molecule type" value="Genomic_DNA"/>
</dbReference>
<feature type="compositionally biased region" description="Basic and acidic residues" evidence="1">
    <location>
        <begin position="362"/>
        <end position="381"/>
    </location>
</feature>
<feature type="compositionally biased region" description="Polar residues" evidence="1">
    <location>
        <begin position="493"/>
        <end position="503"/>
    </location>
</feature>
<proteinExistence type="predicted"/>
<feature type="compositionally biased region" description="Polar residues" evidence="1">
    <location>
        <begin position="435"/>
        <end position="448"/>
    </location>
</feature>